<name>A0AAV3ADL3_PYXAD</name>
<evidence type="ECO:0000256" key="2">
    <source>
        <dbReference type="ARBA" id="ARBA00022468"/>
    </source>
</evidence>
<dbReference type="SMART" id="SM00456">
    <property type="entry name" value="WW"/>
    <property type="match status" value="3"/>
</dbReference>
<organism evidence="8 9">
    <name type="scientific">Pyxicephalus adspersus</name>
    <name type="common">African bullfrog</name>
    <dbReference type="NCBI Taxonomy" id="30357"/>
    <lineage>
        <taxon>Eukaryota</taxon>
        <taxon>Metazoa</taxon>
        <taxon>Chordata</taxon>
        <taxon>Craniata</taxon>
        <taxon>Vertebrata</taxon>
        <taxon>Euteleostomi</taxon>
        <taxon>Amphibia</taxon>
        <taxon>Batrachia</taxon>
        <taxon>Anura</taxon>
        <taxon>Neobatrachia</taxon>
        <taxon>Ranoidea</taxon>
        <taxon>Pyxicephalidae</taxon>
        <taxon>Pyxicephalinae</taxon>
        <taxon>Pyxicephalus</taxon>
    </lineage>
</organism>
<dbReference type="InterPro" id="IPR001202">
    <property type="entry name" value="WW_dom"/>
</dbReference>
<comment type="caution">
    <text evidence="8">The sequence shown here is derived from an EMBL/GenBank/DDBJ whole genome shotgun (WGS) entry which is preliminary data.</text>
</comment>
<dbReference type="Pfam" id="PF00397">
    <property type="entry name" value="WW"/>
    <property type="match status" value="2"/>
</dbReference>
<dbReference type="GO" id="GO:0007165">
    <property type="term" value="P:signal transduction"/>
    <property type="evidence" value="ECO:0007669"/>
    <property type="project" value="InterPro"/>
</dbReference>
<feature type="region of interest" description="Disordered" evidence="4">
    <location>
        <begin position="241"/>
        <end position="265"/>
    </location>
</feature>
<evidence type="ECO:0000256" key="1">
    <source>
        <dbReference type="ARBA" id="ARBA00022443"/>
    </source>
</evidence>
<dbReference type="Pfam" id="PF00620">
    <property type="entry name" value="RhoGAP"/>
    <property type="match status" value="1"/>
</dbReference>
<evidence type="ECO:0008006" key="10">
    <source>
        <dbReference type="Google" id="ProtNLM"/>
    </source>
</evidence>
<dbReference type="SUPFAM" id="SSF50729">
    <property type="entry name" value="PH domain-like"/>
    <property type="match status" value="1"/>
</dbReference>
<evidence type="ECO:0000256" key="4">
    <source>
        <dbReference type="SAM" id="MobiDB-lite"/>
    </source>
</evidence>
<evidence type="ECO:0000313" key="8">
    <source>
        <dbReference type="EMBL" id="DBA27431.1"/>
    </source>
</evidence>
<feature type="domain" description="WW" evidence="6">
    <location>
        <begin position="256"/>
        <end position="290"/>
    </location>
</feature>
<dbReference type="SMART" id="SM00324">
    <property type="entry name" value="RhoGAP"/>
    <property type="match status" value="1"/>
</dbReference>
<dbReference type="InterPro" id="IPR011993">
    <property type="entry name" value="PH-like_dom_sf"/>
</dbReference>
<gene>
    <name evidence="8" type="ORF">GDO54_007926</name>
</gene>
<dbReference type="SUPFAM" id="SSF51045">
    <property type="entry name" value="WW domain"/>
    <property type="match status" value="2"/>
</dbReference>
<dbReference type="GO" id="GO:0005096">
    <property type="term" value="F:GTPase activator activity"/>
    <property type="evidence" value="ECO:0007669"/>
    <property type="project" value="UniProtKB-KW"/>
</dbReference>
<protein>
    <recommendedName>
        <fullName evidence="10">Rho GTPase activating protein 27</fullName>
    </recommendedName>
</protein>
<dbReference type="PROSITE" id="PS01159">
    <property type="entry name" value="WW_DOMAIN_1"/>
    <property type="match status" value="3"/>
</dbReference>
<dbReference type="GO" id="GO:0005737">
    <property type="term" value="C:cytoplasm"/>
    <property type="evidence" value="ECO:0007669"/>
    <property type="project" value="TreeGrafter"/>
</dbReference>
<keyword evidence="2" id="KW-0343">GTPase activation</keyword>
<evidence type="ECO:0000256" key="3">
    <source>
        <dbReference type="PROSITE-ProRule" id="PRU00192"/>
    </source>
</evidence>
<dbReference type="Gene3D" id="1.10.555.10">
    <property type="entry name" value="Rho GTPase activation protein"/>
    <property type="match status" value="1"/>
</dbReference>
<dbReference type="PANTHER" id="PTHR23176">
    <property type="entry name" value="RHO/RAC/CDC GTPASE-ACTIVATING PROTEIN"/>
    <property type="match status" value="1"/>
</dbReference>
<dbReference type="PANTHER" id="PTHR23176:SF104">
    <property type="entry name" value="RHO GTPASE-ACTIVATING PROTEIN 27"/>
    <property type="match status" value="1"/>
</dbReference>
<keyword evidence="1 3" id="KW-0728">SH3 domain</keyword>
<dbReference type="EMBL" id="DYDO01000003">
    <property type="protein sequence ID" value="DBA27431.1"/>
    <property type="molecule type" value="Genomic_DNA"/>
</dbReference>
<feature type="domain" description="WW" evidence="6">
    <location>
        <begin position="305"/>
        <end position="339"/>
    </location>
</feature>
<dbReference type="InterPro" id="IPR008936">
    <property type="entry name" value="Rho_GTPase_activation_prot"/>
</dbReference>
<keyword evidence="9" id="KW-1185">Reference proteome</keyword>
<feature type="domain" description="SH3" evidence="5">
    <location>
        <begin position="7"/>
        <end position="70"/>
    </location>
</feature>
<reference evidence="8" key="1">
    <citation type="thesis" date="2020" institute="ProQuest LLC" country="789 East Eisenhower Parkway, Ann Arbor, MI, USA">
        <title>Comparative Genomics and Chromosome Evolution.</title>
        <authorList>
            <person name="Mudd A.B."/>
        </authorList>
    </citation>
    <scope>NUCLEOTIDE SEQUENCE</scope>
    <source>
        <strain evidence="8">1538</strain>
        <tissue evidence="8">Blood</tissue>
    </source>
</reference>
<evidence type="ECO:0000313" key="9">
    <source>
        <dbReference type="Proteomes" id="UP001181693"/>
    </source>
</evidence>
<dbReference type="CDD" id="cd00201">
    <property type="entry name" value="WW"/>
    <property type="match status" value="2"/>
</dbReference>
<sequence>MQKASSADKDYVLVEHSFEYTAKDGTVVSIKPHERYILLKKTNEHWWQVCQDYKSKPFYIPAKYVKVLSPFSHNYPVMVRTSSEEIMDIPSMEYSYKFLPARATANANLQRFSIALGPGTHSLCDISVIREDPAEGKLAKSATGRPIAALRTFHNSKKVLDPLKRISYMCPPDFQPSIRPSQSLNDLQVIKPELPVPILQQVDSEQIAIQEGHVAGAQEDSPPEKVVIEKDESVYVNLAEFGKDEEKPRSRQHSSSSTIDDWETHKDQDSGQLFYYNSVTGETTWDCPFDQAEEQPISPASLSPASEDSNWEKHFDESSRQFYFHNPVTGETSWDPPAQDDLHPSEGKPMFSPYNSMDRRPPTPEADYPDYPSQEMVNYPEADYEGLHMSPPPYKAPSEAQLSGWSYHVKDGQKLYTNNNGDTWVQSQDPYGKTFFYSPDGSVSQWSLPPLRPPGFQRGHSDPNQNNMLITSLQNNYANSSVQEETEKQQSLITTPEHTVSLQGASLIWASKEKSSKKHVMELKTQDGSEYLIHHDSEMITADWFTSINKCIGKGARIPSETNSETELLQEFGSTEKLGIKEERRGQNNDSDRNVRAKLRKFLQRRPTLQSLRDKGYIRDQVFGCHLHLLCEREKRNVPQFVSKSIQAVERRGLDIDGLYRVSGNLAVIQKLRHKVDQDENFSLEDGKWEDVHVITGALKLFFRELPEPLFPFSHFSDFVEAITVRGDPGLCRNIQ</sequence>
<dbReference type="InterPro" id="IPR036020">
    <property type="entry name" value="WW_dom_sf"/>
</dbReference>
<feature type="region of interest" description="Disordered" evidence="4">
    <location>
        <begin position="330"/>
        <end position="364"/>
    </location>
</feature>
<dbReference type="PROSITE" id="PS50238">
    <property type="entry name" value="RHOGAP"/>
    <property type="match status" value="1"/>
</dbReference>
<evidence type="ECO:0000259" key="6">
    <source>
        <dbReference type="PROSITE" id="PS50020"/>
    </source>
</evidence>
<dbReference type="SUPFAM" id="SSF50044">
    <property type="entry name" value="SH3-domain"/>
    <property type="match status" value="1"/>
</dbReference>
<proteinExistence type="predicted"/>
<dbReference type="PROSITE" id="PS50020">
    <property type="entry name" value="WW_DOMAIN_2"/>
    <property type="match status" value="2"/>
</dbReference>
<dbReference type="InterPro" id="IPR050729">
    <property type="entry name" value="Rho-GAP"/>
</dbReference>
<accession>A0AAV3ADL3</accession>
<dbReference type="Gene3D" id="2.20.70.10">
    <property type="match status" value="2"/>
</dbReference>
<dbReference type="InterPro" id="IPR036028">
    <property type="entry name" value="SH3-like_dom_sf"/>
</dbReference>
<dbReference type="InterPro" id="IPR001452">
    <property type="entry name" value="SH3_domain"/>
</dbReference>
<feature type="domain" description="Rho-GAP" evidence="7">
    <location>
        <begin position="625"/>
        <end position="736"/>
    </location>
</feature>
<dbReference type="InterPro" id="IPR000198">
    <property type="entry name" value="RhoGAP_dom"/>
</dbReference>
<dbReference type="Proteomes" id="UP001181693">
    <property type="component" value="Unassembled WGS sequence"/>
</dbReference>
<evidence type="ECO:0000259" key="5">
    <source>
        <dbReference type="PROSITE" id="PS50002"/>
    </source>
</evidence>
<evidence type="ECO:0000259" key="7">
    <source>
        <dbReference type="PROSITE" id="PS50238"/>
    </source>
</evidence>
<dbReference type="AlphaFoldDB" id="A0AAV3ADL3"/>
<dbReference type="PROSITE" id="PS50002">
    <property type="entry name" value="SH3"/>
    <property type="match status" value="1"/>
</dbReference>
<dbReference type="SUPFAM" id="SSF48350">
    <property type="entry name" value="GTPase activation domain, GAP"/>
    <property type="match status" value="1"/>
</dbReference>
<dbReference type="Gene3D" id="2.30.30.40">
    <property type="entry name" value="SH3 Domains"/>
    <property type="match status" value="1"/>
</dbReference>
<dbReference type="Gene3D" id="2.30.29.30">
    <property type="entry name" value="Pleckstrin-homology domain (PH domain)/Phosphotyrosine-binding domain (PTB)"/>
    <property type="match status" value="1"/>
</dbReference>